<gene>
    <name evidence="3" type="primary">C530005A16Rik</name>
    <name evidence="3" type="synonym">Cox7b</name>
</gene>
<evidence type="ECO:0000313" key="3">
    <source>
        <dbReference type="MGI" id="MGI:3612454"/>
    </source>
</evidence>
<reference evidence="2" key="4">
    <citation type="journal article" date="2001" name="Nature">
        <title>Functional annotation of a full-length mouse cDNA collection.</title>
        <authorList>
            <consortium name="The RIKEN Genome Exploration Research Group Phase II Team and the FANTOM Consortium"/>
        </authorList>
    </citation>
    <scope>NUCLEOTIDE SEQUENCE</scope>
    <source>
        <strain evidence="2">C57BL/6J</strain>
        <tissue evidence="2">Head</tissue>
    </source>
</reference>
<feature type="compositionally biased region" description="Low complexity" evidence="1">
    <location>
        <begin position="82"/>
        <end position="92"/>
    </location>
</feature>
<organism evidence="2">
    <name type="scientific">Mus musculus</name>
    <name type="common">Mouse</name>
    <dbReference type="NCBI Taxonomy" id="10090"/>
    <lineage>
        <taxon>Eukaryota</taxon>
        <taxon>Metazoa</taxon>
        <taxon>Chordata</taxon>
        <taxon>Craniata</taxon>
        <taxon>Vertebrata</taxon>
        <taxon>Euteleostomi</taxon>
        <taxon>Mammalia</taxon>
        <taxon>Eutheria</taxon>
        <taxon>Euarchontoglires</taxon>
        <taxon>Glires</taxon>
        <taxon>Rodentia</taxon>
        <taxon>Myomorpha</taxon>
        <taxon>Muroidea</taxon>
        <taxon>Muridae</taxon>
        <taxon>Murinae</taxon>
        <taxon>Mus</taxon>
        <taxon>Mus</taxon>
    </lineage>
</organism>
<dbReference type="EMBL" id="AK086654">
    <property type="protein sequence ID" value="BAC39711.1"/>
    <property type="molecule type" value="mRNA"/>
</dbReference>
<sequence>LLPKLGRQLTEAEAGAPGNAHLAFAVPPRVRLASSLSSLSSRSKSNGRGNPPLGPATLWRRRFNSEGQMGRVRVSPSTATGPSPYLSPSPRRSSARLCASVSAMRLARVPCKTRSLSPGLPAVWEVRPSVARGPIFCRDSNCTCK</sequence>
<protein>
    <submittedName>
        <fullName evidence="2">Uncharacterized protein</fullName>
    </submittedName>
</protein>
<dbReference type="AlphaFoldDB" id="Q8C383"/>
<reference evidence="2" key="5">
    <citation type="journal article" date="2002" name="Nature">
        <title>Analysis of the mouse transcriptome based on functional annotation of 60,770 full-length cDNAs.</title>
        <authorList>
            <consortium name="The FANTOM Consortium and the RIKEN Genome Exploration Research Group Phase I and II Team"/>
        </authorList>
    </citation>
    <scope>NUCLEOTIDE SEQUENCE</scope>
    <source>
        <strain evidence="2">C57BL/6J</strain>
        <tissue evidence="2">Head</tissue>
    </source>
</reference>
<dbReference type="MGI" id="MGI:3612454">
    <property type="gene designation" value="C530005A16Rik"/>
</dbReference>
<accession>Q8C383</accession>
<reference evidence="2" key="2">
    <citation type="journal article" date="2000" name="Genome Res.">
        <title>Normalization and subtraction of cap-trapper-selected cDNAs to prepare full-length cDNA libraries for rapid discovery of new genes.</title>
        <authorList>
            <person name="Carninci P."/>
            <person name="Shibata Y."/>
            <person name="Hayatsu N."/>
            <person name="Sugahara Y."/>
            <person name="Shibata K."/>
            <person name="Itoh M."/>
            <person name="Konno H."/>
            <person name="Okazaki Y."/>
            <person name="Muramatsu M."/>
            <person name="Hayashizaki Y."/>
        </authorList>
    </citation>
    <scope>NUCLEOTIDE SEQUENCE</scope>
    <source>
        <strain evidence="2">C57BL/6J</strain>
        <tissue evidence="2">Head</tissue>
    </source>
</reference>
<feature type="non-terminal residue" evidence="2">
    <location>
        <position position="1"/>
    </location>
</feature>
<reference evidence="2" key="1">
    <citation type="journal article" date="1999" name="Methods Enzymol.">
        <title>High-efficiency full-length cDNA cloning.</title>
        <authorList>
            <person name="Carninci P."/>
            <person name="Hayashizaki Y."/>
        </authorList>
    </citation>
    <scope>NUCLEOTIDE SEQUENCE</scope>
    <source>
        <strain evidence="2">C57BL/6J</strain>
        <tissue evidence="2">Head</tissue>
    </source>
</reference>
<feature type="region of interest" description="Disordered" evidence="1">
    <location>
        <begin position="35"/>
        <end position="92"/>
    </location>
</feature>
<evidence type="ECO:0000313" key="2">
    <source>
        <dbReference type="EMBL" id="BAC39711.1"/>
    </source>
</evidence>
<name>Q8C383_MOUSE</name>
<evidence type="ECO:0000256" key="1">
    <source>
        <dbReference type="SAM" id="MobiDB-lite"/>
    </source>
</evidence>
<feature type="compositionally biased region" description="Low complexity" evidence="1">
    <location>
        <begin position="35"/>
        <end position="44"/>
    </location>
</feature>
<proteinExistence type="evidence at transcript level"/>
<reference evidence="2" key="8">
    <citation type="journal article" date="2005" name="Science">
        <title>Antisense Transcription in the Mammalian Transcriptome.</title>
        <authorList>
            <consortium name="RIKEN Genome Exploration Research Group and Genome Science Group (Genome Network Project Core Group) and the FANTOM Consortium"/>
        </authorList>
    </citation>
    <scope>NUCLEOTIDE SEQUENCE</scope>
    <source>
        <strain evidence="2">C57BL/6J</strain>
        <tissue evidence="2">Head</tissue>
    </source>
</reference>
<dbReference type="AGR" id="MGI:3612454"/>
<reference evidence="2" key="6">
    <citation type="submission" date="2002-04" db="EMBL/GenBank/DDBJ databases">
        <authorList>
            <person name="Adachi J."/>
            <person name="Aizawa K."/>
            <person name="Akimura T."/>
            <person name="Arakawa T."/>
            <person name="Bono H."/>
            <person name="Carninci P."/>
            <person name="Fukuda S."/>
            <person name="Furuno M."/>
            <person name="Hanagaki T."/>
            <person name="Hara A."/>
            <person name="Hashizume W."/>
            <person name="Hayashida K."/>
            <person name="Hayatsu N."/>
            <person name="Hiramoto K."/>
            <person name="Hiraoka T."/>
            <person name="Hirozane T."/>
            <person name="Hori F."/>
            <person name="Imotani K."/>
            <person name="Ishii Y."/>
            <person name="Itoh M."/>
            <person name="Kagawa I."/>
            <person name="Kasukawa T."/>
            <person name="Katoh H."/>
            <person name="Kawai J."/>
            <person name="Kojima Y."/>
            <person name="Kondo S."/>
            <person name="Konno H."/>
            <person name="Kouda M."/>
            <person name="Koya S."/>
            <person name="Kurihara C."/>
            <person name="Matsuyama T."/>
            <person name="Miyazaki A."/>
            <person name="Murata M."/>
            <person name="Nakamura M."/>
            <person name="Nishi K."/>
            <person name="Nomura K."/>
            <person name="Numazaki R."/>
            <person name="Ohno M."/>
            <person name="Ohsato N."/>
            <person name="Okazaki Y."/>
            <person name="Saito R."/>
            <person name="Saitoh H."/>
            <person name="Sakai C."/>
            <person name="Sakai K."/>
            <person name="Sakazume N."/>
            <person name="Sano H."/>
            <person name="Sasaki D."/>
            <person name="Shibata K."/>
            <person name="Shinagawa A."/>
            <person name="Shiraki T."/>
            <person name="Sogabe Y."/>
            <person name="Tagami M."/>
            <person name="Tagawa A."/>
            <person name="Takahashi F."/>
            <person name="Takaku-Akahira S."/>
            <person name="Takeda Y."/>
            <person name="Tanaka T."/>
            <person name="Tomaru A."/>
            <person name="Toya T."/>
            <person name="Yasunishi A."/>
            <person name="Muramatsu M."/>
            <person name="Hayashizaki Y."/>
        </authorList>
    </citation>
    <scope>NUCLEOTIDE SEQUENCE</scope>
    <source>
        <strain evidence="2">C57BL/6J</strain>
        <tissue evidence="2">Head</tissue>
    </source>
</reference>
<reference evidence="2" key="3">
    <citation type="journal article" date="2000" name="Genome Res.">
        <title>RIKEN integrated sequence analysis (RISA) system--384-format sequencing pipeline with 384 multicapillary sequencer.</title>
        <authorList>
            <person name="Shibata K."/>
            <person name="Itoh M."/>
            <person name="Aizawa K."/>
            <person name="Nagaoka S."/>
            <person name="Sasaki N."/>
            <person name="Carninci P."/>
            <person name="Konno H."/>
            <person name="Akiyama J."/>
            <person name="Nishi K."/>
            <person name="Kitsunai T."/>
            <person name="Tashiro H."/>
            <person name="Itoh M."/>
            <person name="Sumi N."/>
            <person name="Ishii Y."/>
            <person name="Nakamura S."/>
            <person name="Hazama M."/>
            <person name="Nishine T."/>
            <person name="Harada A."/>
            <person name="Yamamoto R."/>
            <person name="Matsumoto H."/>
            <person name="Sakaguchi S."/>
            <person name="Ikegami T."/>
            <person name="Kashiwagi K."/>
            <person name="Fujiwake S."/>
            <person name="Inoue K."/>
            <person name="Togawa Y."/>
            <person name="Izawa M."/>
            <person name="Ohara E."/>
            <person name="Watahiki M."/>
            <person name="Yoneda Y."/>
            <person name="Ishikawa T."/>
            <person name="Ozawa K."/>
            <person name="Tanaka T."/>
            <person name="Matsuura S."/>
            <person name="Kawai J."/>
            <person name="Okazaki Y."/>
            <person name="Muramatsu M."/>
            <person name="Inoue Y."/>
            <person name="Kira A."/>
            <person name="Hayashizaki Y."/>
        </authorList>
    </citation>
    <scope>NUCLEOTIDE SEQUENCE</scope>
    <source>
        <strain evidence="2">C57BL/6J</strain>
        <tissue evidence="2">Head</tissue>
    </source>
</reference>
<reference evidence="2" key="7">
    <citation type="journal article" date="2005" name="Science">
        <title>The Transcriptional Landscape of the Mammalian Genome.</title>
        <authorList>
            <consortium name="The FANTOM Consortium"/>
            <consortium name="Riken Genome Exploration Research Group and Genome Science Group (Genome Network Project Core Group)"/>
        </authorList>
    </citation>
    <scope>NUCLEOTIDE SEQUENCE</scope>
    <source>
        <strain evidence="2">C57BL/6J</strain>
        <tissue evidence="2">Head</tissue>
    </source>
</reference>